<organism evidence="1 2">
    <name type="scientific">Brassica cretica</name>
    <name type="common">Mustard</name>
    <dbReference type="NCBI Taxonomy" id="69181"/>
    <lineage>
        <taxon>Eukaryota</taxon>
        <taxon>Viridiplantae</taxon>
        <taxon>Streptophyta</taxon>
        <taxon>Embryophyta</taxon>
        <taxon>Tracheophyta</taxon>
        <taxon>Spermatophyta</taxon>
        <taxon>Magnoliopsida</taxon>
        <taxon>eudicotyledons</taxon>
        <taxon>Gunneridae</taxon>
        <taxon>Pentapetalae</taxon>
        <taxon>rosids</taxon>
        <taxon>malvids</taxon>
        <taxon>Brassicales</taxon>
        <taxon>Brassicaceae</taxon>
        <taxon>Brassiceae</taxon>
        <taxon>Brassica</taxon>
    </lineage>
</organism>
<dbReference type="Proteomes" id="UP000712281">
    <property type="component" value="Unassembled WGS sequence"/>
</dbReference>
<protein>
    <submittedName>
        <fullName evidence="1">Uncharacterized protein</fullName>
    </submittedName>
</protein>
<name>A0A8S9HJ02_BRACR</name>
<sequence length="109" mass="11688">MDGKNTSTIFLACSQVPVSSVTDSQRSTLCSGDDVTFLGLLQESKLSIPSAGSIASTEDALLAVSTSKLKAARLLSLILQQWFRRSRTATTSSSLDLKSISQIQQCKFN</sequence>
<reference evidence="1" key="1">
    <citation type="submission" date="2019-12" db="EMBL/GenBank/DDBJ databases">
        <title>Genome sequencing and annotation of Brassica cretica.</title>
        <authorList>
            <person name="Studholme D.J."/>
            <person name="Sarris P.F."/>
        </authorList>
    </citation>
    <scope>NUCLEOTIDE SEQUENCE</scope>
    <source>
        <strain evidence="1">PFS-001/15</strain>
        <tissue evidence="1">Leaf</tissue>
    </source>
</reference>
<dbReference type="EMBL" id="QGKW02001940">
    <property type="protein sequence ID" value="KAF2556322.1"/>
    <property type="molecule type" value="Genomic_DNA"/>
</dbReference>
<dbReference type="AlphaFoldDB" id="A0A8S9HJ02"/>
<evidence type="ECO:0000313" key="1">
    <source>
        <dbReference type="EMBL" id="KAF2556322.1"/>
    </source>
</evidence>
<comment type="caution">
    <text evidence="1">The sequence shown here is derived from an EMBL/GenBank/DDBJ whole genome shotgun (WGS) entry which is preliminary data.</text>
</comment>
<proteinExistence type="predicted"/>
<evidence type="ECO:0000313" key="2">
    <source>
        <dbReference type="Proteomes" id="UP000712281"/>
    </source>
</evidence>
<accession>A0A8S9HJ02</accession>
<gene>
    <name evidence="1" type="ORF">F2Q68_00018448</name>
</gene>